<evidence type="ECO:0000313" key="3">
    <source>
        <dbReference type="Proteomes" id="UP001162483"/>
    </source>
</evidence>
<protein>
    <submittedName>
        <fullName evidence="2">Uncharacterized protein</fullName>
    </submittedName>
</protein>
<keyword evidence="3" id="KW-1185">Reference proteome</keyword>
<accession>A0ABN9C980</accession>
<feature type="region of interest" description="Disordered" evidence="1">
    <location>
        <begin position="36"/>
        <end position="63"/>
    </location>
</feature>
<sequence>MHCPKKKKNALAIHTKLSMCILPPRLCTISSLIGDSTRRGGSEKTGSNSLFTQCRGLNPKVTQ</sequence>
<organism evidence="2 3">
    <name type="scientific">Staurois parvus</name>
    <dbReference type="NCBI Taxonomy" id="386267"/>
    <lineage>
        <taxon>Eukaryota</taxon>
        <taxon>Metazoa</taxon>
        <taxon>Chordata</taxon>
        <taxon>Craniata</taxon>
        <taxon>Vertebrata</taxon>
        <taxon>Euteleostomi</taxon>
        <taxon>Amphibia</taxon>
        <taxon>Batrachia</taxon>
        <taxon>Anura</taxon>
        <taxon>Neobatrachia</taxon>
        <taxon>Ranoidea</taxon>
        <taxon>Ranidae</taxon>
        <taxon>Staurois</taxon>
    </lineage>
</organism>
<name>A0ABN9C980_9NEOB</name>
<dbReference type="EMBL" id="CATNWA010008584">
    <property type="protein sequence ID" value="CAI9556498.1"/>
    <property type="molecule type" value="Genomic_DNA"/>
</dbReference>
<gene>
    <name evidence="2" type="ORF">SPARVUS_LOCUS4556531</name>
</gene>
<evidence type="ECO:0000313" key="2">
    <source>
        <dbReference type="EMBL" id="CAI9556498.1"/>
    </source>
</evidence>
<comment type="caution">
    <text evidence="2">The sequence shown here is derived from an EMBL/GenBank/DDBJ whole genome shotgun (WGS) entry which is preliminary data.</text>
</comment>
<evidence type="ECO:0000256" key="1">
    <source>
        <dbReference type="SAM" id="MobiDB-lite"/>
    </source>
</evidence>
<reference evidence="2" key="1">
    <citation type="submission" date="2023-05" db="EMBL/GenBank/DDBJ databases">
        <authorList>
            <person name="Stuckert A."/>
        </authorList>
    </citation>
    <scope>NUCLEOTIDE SEQUENCE</scope>
</reference>
<proteinExistence type="predicted"/>
<dbReference type="Proteomes" id="UP001162483">
    <property type="component" value="Unassembled WGS sequence"/>
</dbReference>